<dbReference type="EMBL" id="JASNWA010000011">
    <property type="protein sequence ID" value="KAK3166964.1"/>
    <property type="molecule type" value="Genomic_DNA"/>
</dbReference>
<dbReference type="Proteomes" id="UP001276659">
    <property type="component" value="Unassembled WGS sequence"/>
</dbReference>
<feature type="region of interest" description="Disordered" evidence="1">
    <location>
        <begin position="651"/>
        <end position="681"/>
    </location>
</feature>
<accession>A0AAD9YVS9</accession>
<organism evidence="2 3">
    <name type="scientific">Lepraria neglecta</name>
    <dbReference type="NCBI Taxonomy" id="209136"/>
    <lineage>
        <taxon>Eukaryota</taxon>
        <taxon>Fungi</taxon>
        <taxon>Dikarya</taxon>
        <taxon>Ascomycota</taxon>
        <taxon>Pezizomycotina</taxon>
        <taxon>Lecanoromycetes</taxon>
        <taxon>OSLEUM clade</taxon>
        <taxon>Lecanoromycetidae</taxon>
        <taxon>Lecanorales</taxon>
        <taxon>Lecanorineae</taxon>
        <taxon>Stereocaulaceae</taxon>
        <taxon>Lepraria</taxon>
    </lineage>
</organism>
<feature type="compositionally biased region" description="Polar residues" evidence="1">
    <location>
        <begin position="670"/>
        <end position="680"/>
    </location>
</feature>
<sequence length="711" mass="73998">MIEGRLATPKDYWRDDLAKRHGLASLPADYMQDDRWKRGYIPQVSDSDFANNVNNFITEQIAPTYPGAKPCPINYQNPFSTALTVAFDAPPDEGNYSPSLRGLEGCTSVVIIGEKGCWISHFWEIPWFTGYTQNTESGVTNFQTNIINPLENGGGANMPSPFAAGGQTSRIPELADRESVNGAPGYKPEIRILTKADESGNYVYDTEVGLIVQALTGPGRAFEGCTVTKTPYVPITQDPNTDNAKGKILIQYTNDQQNDMGEQLVCPQQAIYKVWFEENMVSEHTWPAVGDQIAGGTGNKKRQNGACSAAQSGSNTATGTNTGGTNTNTNTQTNANTNTKTNTATSTGTNSGFTTSIISSSNTITTGPTRTSGAGTTGSSHSSTSYFCYPYQDPDAGPAPPQCECDGLDGFYPYLSSTSGQSNYNPCGYTTSPTTAPATSVAPFTTTESDGEVVSCASSTYYNYAVNTIPTCAGATKVVSTVASIASVYSASVASSVSAASIASVASASNAAWSSAAAVPSAACWILADDGFGDSAFEVYGINGWAGPGGSNLWQQENGCGIVSGGEFYTNRVSEFEGHLRDTQYAYFGLSFFKGGCVERAVHSAGGPAPGTGPGQIACQHVPSNLDSDQLDAVNRISGPQLKAVQVVADGNSTTNSLPNTTEDEVVQPGESSSASTGGSNADLVASASAALPHLSSAANAASSAPAPTST</sequence>
<reference evidence="2" key="1">
    <citation type="submission" date="2022-11" db="EMBL/GenBank/DDBJ databases">
        <title>Chromosomal genome sequence assembly and mating type (MAT) locus characterization of the leprose asexual lichenized fungus Lepraria neglecta (Nyl.) Erichsen.</title>
        <authorList>
            <person name="Allen J.L."/>
            <person name="Pfeffer B."/>
        </authorList>
    </citation>
    <scope>NUCLEOTIDE SEQUENCE</scope>
    <source>
        <strain evidence="2">Allen 5258</strain>
    </source>
</reference>
<proteinExistence type="predicted"/>
<gene>
    <name evidence="2" type="ORF">OEA41_010089</name>
</gene>
<name>A0AAD9YVS9_9LECA</name>
<feature type="region of interest" description="Disordered" evidence="1">
    <location>
        <begin position="359"/>
        <end position="378"/>
    </location>
</feature>
<protein>
    <submittedName>
        <fullName evidence="2">Uncharacterized protein</fullName>
    </submittedName>
</protein>
<feature type="compositionally biased region" description="Low complexity" evidence="1">
    <location>
        <begin position="312"/>
        <end position="353"/>
    </location>
</feature>
<feature type="compositionally biased region" description="Polar residues" evidence="1">
    <location>
        <begin position="651"/>
        <end position="661"/>
    </location>
</feature>
<evidence type="ECO:0000313" key="3">
    <source>
        <dbReference type="Proteomes" id="UP001276659"/>
    </source>
</evidence>
<feature type="region of interest" description="Disordered" evidence="1">
    <location>
        <begin position="292"/>
        <end position="353"/>
    </location>
</feature>
<evidence type="ECO:0000313" key="2">
    <source>
        <dbReference type="EMBL" id="KAK3166964.1"/>
    </source>
</evidence>
<keyword evidence="3" id="KW-1185">Reference proteome</keyword>
<dbReference type="AlphaFoldDB" id="A0AAD9YVS9"/>
<comment type="caution">
    <text evidence="2">The sequence shown here is derived from an EMBL/GenBank/DDBJ whole genome shotgun (WGS) entry which is preliminary data.</text>
</comment>
<evidence type="ECO:0000256" key="1">
    <source>
        <dbReference type="SAM" id="MobiDB-lite"/>
    </source>
</evidence>